<organism evidence="5 6">
    <name type="scientific">Roseimicrobium gellanilyticum</name>
    <dbReference type="NCBI Taxonomy" id="748857"/>
    <lineage>
        <taxon>Bacteria</taxon>
        <taxon>Pseudomonadati</taxon>
        <taxon>Verrucomicrobiota</taxon>
        <taxon>Verrucomicrobiia</taxon>
        <taxon>Verrucomicrobiales</taxon>
        <taxon>Verrucomicrobiaceae</taxon>
        <taxon>Roseimicrobium</taxon>
    </lineage>
</organism>
<dbReference type="SMART" id="SM00342">
    <property type="entry name" value="HTH_ARAC"/>
    <property type="match status" value="1"/>
</dbReference>
<dbReference type="PANTHER" id="PTHR47893:SF1">
    <property type="entry name" value="REGULATORY PROTEIN PCHR"/>
    <property type="match status" value="1"/>
</dbReference>
<dbReference type="Proteomes" id="UP000253426">
    <property type="component" value="Unassembled WGS sequence"/>
</dbReference>
<keyword evidence="6" id="KW-1185">Reference proteome</keyword>
<dbReference type="SUPFAM" id="SSF46689">
    <property type="entry name" value="Homeodomain-like"/>
    <property type="match status" value="1"/>
</dbReference>
<evidence type="ECO:0000259" key="4">
    <source>
        <dbReference type="PROSITE" id="PS01124"/>
    </source>
</evidence>
<comment type="caution">
    <text evidence="5">The sequence shown here is derived from an EMBL/GenBank/DDBJ whole genome shotgun (WGS) entry which is preliminary data.</text>
</comment>
<dbReference type="InterPro" id="IPR053142">
    <property type="entry name" value="PchR_regulatory_protein"/>
</dbReference>
<dbReference type="InterPro" id="IPR018062">
    <property type="entry name" value="HTH_AraC-typ_CS"/>
</dbReference>
<dbReference type="EMBL" id="QNRR01000002">
    <property type="protein sequence ID" value="RBP46264.1"/>
    <property type="molecule type" value="Genomic_DNA"/>
</dbReference>
<evidence type="ECO:0000256" key="2">
    <source>
        <dbReference type="ARBA" id="ARBA00023125"/>
    </source>
</evidence>
<name>A0A366HTM3_9BACT</name>
<keyword evidence="3" id="KW-0804">Transcription</keyword>
<dbReference type="PANTHER" id="PTHR47893">
    <property type="entry name" value="REGULATORY PROTEIN PCHR"/>
    <property type="match status" value="1"/>
</dbReference>
<dbReference type="PRINTS" id="PR00032">
    <property type="entry name" value="HTHARAC"/>
</dbReference>
<reference evidence="5 6" key="1">
    <citation type="submission" date="2018-06" db="EMBL/GenBank/DDBJ databases">
        <title>Genomic Encyclopedia of Type Strains, Phase IV (KMG-IV): sequencing the most valuable type-strain genomes for metagenomic binning, comparative biology and taxonomic classification.</title>
        <authorList>
            <person name="Goeker M."/>
        </authorList>
    </citation>
    <scope>NUCLEOTIDE SEQUENCE [LARGE SCALE GENOMIC DNA]</scope>
    <source>
        <strain evidence="5 6">DSM 25532</strain>
    </source>
</reference>
<dbReference type="PROSITE" id="PS00041">
    <property type="entry name" value="HTH_ARAC_FAMILY_1"/>
    <property type="match status" value="1"/>
</dbReference>
<gene>
    <name evidence="5" type="ORF">DES53_102651</name>
</gene>
<evidence type="ECO:0000256" key="1">
    <source>
        <dbReference type="ARBA" id="ARBA00023015"/>
    </source>
</evidence>
<dbReference type="Pfam" id="PF12833">
    <property type="entry name" value="HTH_18"/>
    <property type="match status" value="1"/>
</dbReference>
<keyword evidence="1" id="KW-0805">Transcription regulation</keyword>
<evidence type="ECO:0000313" key="5">
    <source>
        <dbReference type="EMBL" id="RBP46264.1"/>
    </source>
</evidence>
<dbReference type="OrthoDB" id="2060755at2"/>
<dbReference type="AlphaFoldDB" id="A0A366HTM3"/>
<dbReference type="PROSITE" id="PS01124">
    <property type="entry name" value="HTH_ARAC_FAMILY_2"/>
    <property type="match status" value="1"/>
</dbReference>
<sequence>MPVVAEETTGRLLAERAASILLQDIVHPPTLEALSSQVGLTSFQLSRLFGAVMGRTIPGLLRQQRMERAASLLLESKSSVGEIASTVGYHSMSAFCRGFEREMNMTPSEYRQNNRKVTEN</sequence>
<evidence type="ECO:0000256" key="3">
    <source>
        <dbReference type="ARBA" id="ARBA00023163"/>
    </source>
</evidence>
<dbReference type="InterPro" id="IPR018060">
    <property type="entry name" value="HTH_AraC"/>
</dbReference>
<dbReference type="InterPro" id="IPR020449">
    <property type="entry name" value="Tscrpt_reg_AraC-type_HTH"/>
</dbReference>
<dbReference type="GO" id="GO:0043565">
    <property type="term" value="F:sequence-specific DNA binding"/>
    <property type="evidence" value="ECO:0007669"/>
    <property type="project" value="InterPro"/>
</dbReference>
<dbReference type="Gene3D" id="1.10.10.60">
    <property type="entry name" value="Homeodomain-like"/>
    <property type="match status" value="2"/>
</dbReference>
<dbReference type="GO" id="GO:0003700">
    <property type="term" value="F:DNA-binding transcription factor activity"/>
    <property type="evidence" value="ECO:0007669"/>
    <property type="project" value="InterPro"/>
</dbReference>
<protein>
    <submittedName>
        <fullName evidence="5">AraC-like DNA-binding protein</fullName>
    </submittedName>
</protein>
<proteinExistence type="predicted"/>
<evidence type="ECO:0000313" key="6">
    <source>
        <dbReference type="Proteomes" id="UP000253426"/>
    </source>
</evidence>
<accession>A0A366HTM3</accession>
<dbReference type="RefSeq" id="WP_113957790.1">
    <property type="nucleotide sequence ID" value="NZ_QNRR01000002.1"/>
</dbReference>
<feature type="domain" description="HTH araC/xylS-type" evidence="4">
    <location>
        <begin position="15"/>
        <end position="113"/>
    </location>
</feature>
<dbReference type="InterPro" id="IPR009057">
    <property type="entry name" value="Homeodomain-like_sf"/>
</dbReference>
<keyword evidence="2 5" id="KW-0238">DNA-binding</keyword>